<dbReference type="OrthoDB" id="286864at2759"/>
<name>A0A8S1NH00_9CILI</name>
<dbReference type="AlphaFoldDB" id="A0A8S1NH00"/>
<accession>A0A8S1NH00</accession>
<dbReference type="Proteomes" id="UP000692954">
    <property type="component" value="Unassembled WGS sequence"/>
</dbReference>
<proteinExistence type="predicted"/>
<protein>
    <submittedName>
        <fullName evidence="1">Uncharacterized protein</fullName>
    </submittedName>
</protein>
<organism evidence="1 2">
    <name type="scientific">Paramecium sonneborni</name>
    <dbReference type="NCBI Taxonomy" id="65129"/>
    <lineage>
        <taxon>Eukaryota</taxon>
        <taxon>Sar</taxon>
        <taxon>Alveolata</taxon>
        <taxon>Ciliophora</taxon>
        <taxon>Intramacronucleata</taxon>
        <taxon>Oligohymenophorea</taxon>
        <taxon>Peniculida</taxon>
        <taxon>Parameciidae</taxon>
        <taxon>Paramecium</taxon>
    </lineage>
</organism>
<dbReference type="EMBL" id="CAJJDN010000053">
    <property type="protein sequence ID" value="CAD8088783.1"/>
    <property type="molecule type" value="Genomic_DNA"/>
</dbReference>
<dbReference type="InterPro" id="IPR021258">
    <property type="entry name" value="Epiplasmin"/>
</dbReference>
<evidence type="ECO:0000313" key="1">
    <source>
        <dbReference type="EMBL" id="CAD8088783.1"/>
    </source>
</evidence>
<sequence length="239" mass="27376">MSYYPGYNQYNAPLGQSLTYPNTYGQPVSYAPVQYATPIQYAAAQPITQSVVQSVAVQPIVQQSYITQPVAVQQVVAQPVQQTIRGESRVEYKEYQKQVVEMETETIQVQVPKTKYVTDYYPVEYQTEYIPRTVYEQQTEYVPITKTVPRVEYEAVEREVQRQQQVVVQQPVVQQYIAQPAQYIQQPVVQTVIQKPVIQSVVQQPLTYSTIRPAQPYIPSVYQAPVASYPQSNKDNKPI</sequence>
<keyword evidence="2" id="KW-1185">Reference proteome</keyword>
<reference evidence="1" key="1">
    <citation type="submission" date="2021-01" db="EMBL/GenBank/DDBJ databases">
        <authorList>
            <consortium name="Genoscope - CEA"/>
            <person name="William W."/>
        </authorList>
    </citation>
    <scope>NUCLEOTIDE SEQUENCE</scope>
</reference>
<dbReference type="Pfam" id="PF10992">
    <property type="entry name" value="Epiplasmin"/>
    <property type="match status" value="1"/>
</dbReference>
<gene>
    <name evidence="1" type="ORF">PSON_ATCC_30995.1.T0530095</name>
</gene>
<evidence type="ECO:0000313" key="2">
    <source>
        <dbReference type="Proteomes" id="UP000692954"/>
    </source>
</evidence>
<comment type="caution">
    <text evidence="1">The sequence shown here is derived from an EMBL/GenBank/DDBJ whole genome shotgun (WGS) entry which is preliminary data.</text>
</comment>